<evidence type="ECO:0000256" key="4">
    <source>
        <dbReference type="SAM" id="SignalP"/>
    </source>
</evidence>
<evidence type="ECO:0000256" key="1">
    <source>
        <dbReference type="ARBA" id="ARBA00004418"/>
    </source>
</evidence>
<evidence type="ECO:0000313" key="5">
    <source>
        <dbReference type="EMBL" id="GEP58836.1"/>
    </source>
</evidence>
<reference evidence="5 6" key="1">
    <citation type="submission" date="2019-07" db="EMBL/GenBank/DDBJ databases">
        <title>Whole genome shotgun sequence of Reyranella soli NBRC 108950.</title>
        <authorList>
            <person name="Hosoyama A."/>
            <person name="Uohara A."/>
            <person name="Ohji S."/>
            <person name="Ichikawa N."/>
        </authorList>
    </citation>
    <scope>NUCLEOTIDE SEQUENCE [LARGE SCALE GENOMIC DNA]</scope>
    <source>
        <strain evidence="5 6">NBRC 108950</strain>
    </source>
</reference>
<dbReference type="InterPro" id="IPR050490">
    <property type="entry name" value="Bact_solute-bd_prot1"/>
</dbReference>
<dbReference type="SUPFAM" id="SSF53850">
    <property type="entry name" value="Periplasmic binding protein-like II"/>
    <property type="match status" value="1"/>
</dbReference>
<accession>A0A512NIR6</accession>
<dbReference type="Pfam" id="PF01547">
    <property type="entry name" value="SBP_bac_1"/>
    <property type="match status" value="1"/>
</dbReference>
<name>A0A512NIR6_9HYPH</name>
<evidence type="ECO:0000256" key="2">
    <source>
        <dbReference type="ARBA" id="ARBA00008520"/>
    </source>
</evidence>
<organism evidence="5 6">
    <name type="scientific">Reyranella soli</name>
    <dbReference type="NCBI Taxonomy" id="1230389"/>
    <lineage>
        <taxon>Bacteria</taxon>
        <taxon>Pseudomonadati</taxon>
        <taxon>Pseudomonadota</taxon>
        <taxon>Alphaproteobacteria</taxon>
        <taxon>Hyphomicrobiales</taxon>
        <taxon>Reyranellaceae</taxon>
        <taxon>Reyranella</taxon>
    </lineage>
</organism>
<gene>
    <name evidence="5" type="ORF">RSO01_60020</name>
</gene>
<sequence length="430" mass="48284">MHRIFRRTLTALAVGALAVGTAEAQVKELRIGYQPSPIQDASIAMFETWGAKKGIKIVKVPNSYGVYVEKMTASLTSNSDQYDVIWHNDDWGQLWAHLLEPTDDVPGLQFADKWGMDKVVFGNAQGQNTVVPMGQTFSVFFYRTDLLQPNEVPKTLQEVVDVSKKLQAANKVKWGYVGGMAMNHTWFSWFWSMWGNNCDVLMPYYERDNKVLAQNGWKSSLDQPCMKETAEYWWDAINTHKISPRGMPAYDRNEANAIFMAGDAAFTVADTLWWGTFTDPAKSKVATRIAAARFPLGPHRQKNFAWNDIWGWAIPKSIPAERKALAKEMLAAMMVDEEGQMKMWKATGAPPPNTQYWPKIAAQDPFMKLLSEAVLESPDKVRGAYYFPQWPAVHKAFNDAVTKAVTGKREDIAKVLAENAASVSKAAQGQ</sequence>
<feature type="chain" id="PRO_5022144635" description="ABC transporter substrate-binding protein" evidence="4">
    <location>
        <begin position="25"/>
        <end position="430"/>
    </location>
</feature>
<dbReference type="Proteomes" id="UP000321058">
    <property type="component" value="Unassembled WGS sequence"/>
</dbReference>
<dbReference type="InterPro" id="IPR006059">
    <property type="entry name" value="SBP"/>
</dbReference>
<dbReference type="RefSeq" id="WP_147154225.1">
    <property type="nucleotide sequence ID" value="NZ_BKAJ01000111.1"/>
</dbReference>
<keyword evidence="3" id="KW-0574">Periplasm</keyword>
<dbReference type="PANTHER" id="PTHR43649">
    <property type="entry name" value="ARABINOSE-BINDING PROTEIN-RELATED"/>
    <property type="match status" value="1"/>
</dbReference>
<dbReference type="EMBL" id="BKAJ01000111">
    <property type="protein sequence ID" value="GEP58836.1"/>
    <property type="molecule type" value="Genomic_DNA"/>
</dbReference>
<comment type="caution">
    <text evidence="5">The sequence shown here is derived from an EMBL/GenBank/DDBJ whole genome shotgun (WGS) entry which is preliminary data.</text>
</comment>
<comment type="similarity">
    <text evidence="2">Belongs to the bacterial solute-binding protein 1 family.</text>
</comment>
<feature type="signal peptide" evidence="4">
    <location>
        <begin position="1"/>
        <end position="24"/>
    </location>
</feature>
<protein>
    <recommendedName>
        <fullName evidence="7">ABC transporter substrate-binding protein</fullName>
    </recommendedName>
</protein>
<keyword evidence="4" id="KW-0732">Signal</keyword>
<evidence type="ECO:0000256" key="3">
    <source>
        <dbReference type="ARBA" id="ARBA00022764"/>
    </source>
</evidence>
<evidence type="ECO:0008006" key="7">
    <source>
        <dbReference type="Google" id="ProtNLM"/>
    </source>
</evidence>
<dbReference type="Gene3D" id="3.40.190.10">
    <property type="entry name" value="Periplasmic binding protein-like II"/>
    <property type="match status" value="1"/>
</dbReference>
<dbReference type="OrthoDB" id="9770625at2"/>
<comment type="subcellular location">
    <subcellularLocation>
        <location evidence="1">Periplasm</location>
    </subcellularLocation>
</comment>
<keyword evidence="6" id="KW-1185">Reference proteome</keyword>
<dbReference type="PANTHER" id="PTHR43649:SF12">
    <property type="entry name" value="DIACETYLCHITOBIOSE BINDING PROTEIN DASA"/>
    <property type="match status" value="1"/>
</dbReference>
<evidence type="ECO:0000313" key="6">
    <source>
        <dbReference type="Proteomes" id="UP000321058"/>
    </source>
</evidence>
<dbReference type="GO" id="GO:0042597">
    <property type="term" value="C:periplasmic space"/>
    <property type="evidence" value="ECO:0007669"/>
    <property type="project" value="UniProtKB-SubCell"/>
</dbReference>
<proteinExistence type="inferred from homology"/>
<dbReference type="AlphaFoldDB" id="A0A512NIR6"/>